<gene>
    <name evidence="1" type="ORF">CR513_43372</name>
</gene>
<reference evidence="1" key="1">
    <citation type="submission" date="2018-05" db="EMBL/GenBank/DDBJ databases">
        <title>Draft genome of Mucuna pruriens seed.</title>
        <authorList>
            <person name="Nnadi N.E."/>
            <person name="Vos R."/>
            <person name="Hasami M.H."/>
            <person name="Devisetty U.K."/>
            <person name="Aguiy J.C."/>
        </authorList>
    </citation>
    <scope>NUCLEOTIDE SEQUENCE [LARGE SCALE GENOMIC DNA]</scope>
    <source>
        <strain evidence="1">JCA_2017</strain>
    </source>
</reference>
<dbReference type="InterPro" id="IPR021109">
    <property type="entry name" value="Peptidase_aspartic_dom_sf"/>
</dbReference>
<evidence type="ECO:0008006" key="3">
    <source>
        <dbReference type="Google" id="ProtNLM"/>
    </source>
</evidence>
<dbReference type="PANTHER" id="PTHR33067:SF9">
    <property type="entry name" value="RNA-DIRECTED DNA POLYMERASE"/>
    <property type="match status" value="1"/>
</dbReference>
<feature type="non-terminal residue" evidence="1">
    <location>
        <position position="1"/>
    </location>
</feature>
<dbReference type="OrthoDB" id="778454at2759"/>
<comment type="caution">
    <text evidence="1">The sequence shown here is derived from an EMBL/GenBank/DDBJ whole genome shotgun (WGS) entry which is preliminary data.</text>
</comment>
<dbReference type="AlphaFoldDB" id="A0A371FEB0"/>
<dbReference type="Gene3D" id="2.40.70.10">
    <property type="entry name" value="Acid Proteases"/>
    <property type="match status" value="1"/>
</dbReference>
<proteinExistence type="predicted"/>
<name>A0A371FEB0_MUCPR</name>
<protein>
    <recommendedName>
        <fullName evidence="3">Aspartic peptidase DDI1-type domain-containing protein</fullName>
    </recommendedName>
</protein>
<organism evidence="1 2">
    <name type="scientific">Mucuna pruriens</name>
    <name type="common">Velvet bean</name>
    <name type="synonym">Dolichos pruriens</name>
    <dbReference type="NCBI Taxonomy" id="157652"/>
    <lineage>
        <taxon>Eukaryota</taxon>
        <taxon>Viridiplantae</taxon>
        <taxon>Streptophyta</taxon>
        <taxon>Embryophyta</taxon>
        <taxon>Tracheophyta</taxon>
        <taxon>Spermatophyta</taxon>
        <taxon>Magnoliopsida</taxon>
        <taxon>eudicotyledons</taxon>
        <taxon>Gunneridae</taxon>
        <taxon>Pentapetalae</taxon>
        <taxon>rosids</taxon>
        <taxon>fabids</taxon>
        <taxon>Fabales</taxon>
        <taxon>Fabaceae</taxon>
        <taxon>Papilionoideae</taxon>
        <taxon>50 kb inversion clade</taxon>
        <taxon>NPAAA clade</taxon>
        <taxon>indigoferoid/millettioid clade</taxon>
        <taxon>Phaseoleae</taxon>
        <taxon>Mucuna</taxon>
    </lineage>
</organism>
<keyword evidence="2" id="KW-1185">Reference proteome</keyword>
<dbReference type="PANTHER" id="PTHR33067">
    <property type="entry name" value="RNA-DIRECTED DNA POLYMERASE-RELATED"/>
    <property type="match status" value="1"/>
</dbReference>
<dbReference type="Proteomes" id="UP000257109">
    <property type="component" value="Unassembled WGS sequence"/>
</dbReference>
<evidence type="ECO:0000313" key="1">
    <source>
        <dbReference type="EMBL" id="RDX76616.1"/>
    </source>
</evidence>
<dbReference type="CDD" id="cd00303">
    <property type="entry name" value="retropepsin_like"/>
    <property type="match status" value="1"/>
</dbReference>
<sequence>MQSVGSRNIPSQTILSPKGGVSVVTLRSVRAIARTETDQCRARTVPLPFPARTVPTRKSETDEDLLKTFQRVEINIPLLDAIKQIPKYAKFLKELCMHKRKKLKGGVKTGGVVLALIKHEDVTARSQYVLPKKCQDLGIFSVPCTIGNCAFADAMLDVRASINVMSSLIYQSLNIRDLEPTRMIIQLANRNVMQPLGILEDILVQVNELIFSTDFYVLDMEDESSGIPPDSKTTIFYDCKDKD</sequence>
<accession>A0A371FEB0</accession>
<evidence type="ECO:0000313" key="2">
    <source>
        <dbReference type="Proteomes" id="UP000257109"/>
    </source>
</evidence>
<dbReference type="EMBL" id="QJKJ01009440">
    <property type="protein sequence ID" value="RDX76616.1"/>
    <property type="molecule type" value="Genomic_DNA"/>
</dbReference>